<accession>A0A8S5TZZ5</accession>
<name>A0A8S5TZZ5_9CAUD</name>
<sequence>MKDIGCLMREKREAWELALERYQQLLALEATGNIKSPPMSGMPSGGGDGDKTYKLLDDIERARQRAASLRDDYLMARNVLLARLRREFEDPRDFKIIWQYVIEGESAQNVSRWNDTSVNNVYKLKSKYKKVLEAEKYL</sequence>
<evidence type="ECO:0000313" key="1">
    <source>
        <dbReference type="EMBL" id="DAF87784.1"/>
    </source>
</evidence>
<organism evidence="1">
    <name type="scientific">Myoviridae sp. ctCuC1</name>
    <dbReference type="NCBI Taxonomy" id="2825055"/>
    <lineage>
        <taxon>Viruses</taxon>
        <taxon>Duplodnaviria</taxon>
        <taxon>Heunggongvirae</taxon>
        <taxon>Uroviricota</taxon>
        <taxon>Caudoviricetes</taxon>
    </lineage>
</organism>
<protein>
    <submittedName>
        <fullName evidence="1">Uncharacterized protein</fullName>
    </submittedName>
</protein>
<reference evidence="1" key="1">
    <citation type="journal article" date="2021" name="Proc. Natl. Acad. Sci. U.S.A.">
        <title>A Catalog of Tens of Thousands of Viruses from Human Metagenomes Reveals Hidden Associations with Chronic Diseases.</title>
        <authorList>
            <person name="Tisza M.J."/>
            <person name="Buck C.B."/>
        </authorList>
    </citation>
    <scope>NUCLEOTIDE SEQUENCE</scope>
    <source>
        <strain evidence="1">CtCuC1</strain>
    </source>
</reference>
<proteinExistence type="predicted"/>
<dbReference type="EMBL" id="BK015968">
    <property type="protein sequence ID" value="DAF87784.1"/>
    <property type="molecule type" value="Genomic_DNA"/>
</dbReference>